<dbReference type="Pfam" id="PF08592">
    <property type="entry name" value="Anthrone_oxy"/>
    <property type="match status" value="1"/>
</dbReference>
<comment type="subcellular location">
    <subcellularLocation>
        <location evidence="1">Membrane</location>
        <topology evidence="1">Multi-pass membrane protein</topology>
    </subcellularLocation>
</comment>
<gene>
    <name evidence="7" type="ORF">CC86DRAFT_279941</name>
</gene>
<feature type="transmembrane region" description="Helical" evidence="6">
    <location>
        <begin position="12"/>
        <end position="40"/>
    </location>
</feature>
<sequence>MDSSTFTTLVQALQVTVVTSLIFIGGLSSCLSLWVVPLTARLPPKLLTKQFKQTFVWGGQYLLPSSRALGAFLLLTTILTSRLPDPAEAEKWRNWAVLFCTLITIAPYEIYLIFPINDRVAEIGEELEKGAKEEGEVKKELKELLAKWQFRNFGRVAMPVFVGVAGMVNIIKT</sequence>
<dbReference type="AlphaFoldDB" id="A0A6A7AII3"/>
<feature type="transmembrane region" description="Helical" evidence="6">
    <location>
        <begin position="61"/>
        <end position="83"/>
    </location>
</feature>
<organism evidence="7 8">
    <name type="scientific">Ophiobolus disseminans</name>
    <dbReference type="NCBI Taxonomy" id="1469910"/>
    <lineage>
        <taxon>Eukaryota</taxon>
        <taxon>Fungi</taxon>
        <taxon>Dikarya</taxon>
        <taxon>Ascomycota</taxon>
        <taxon>Pezizomycotina</taxon>
        <taxon>Dothideomycetes</taxon>
        <taxon>Pleosporomycetidae</taxon>
        <taxon>Pleosporales</taxon>
        <taxon>Pleosporineae</taxon>
        <taxon>Phaeosphaeriaceae</taxon>
        <taxon>Ophiobolus</taxon>
    </lineage>
</organism>
<feature type="transmembrane region" description="Helical" evidence="6">
    <location>
        <begin position="95"/>
        <end position="114"/>
    </location>
</feature>
<dbReference type="OrthoDB" id="3648235at2759"/>
<accession>A0A6A7AII3</accession>
<dbReference type="GO" id="GO:0016020">
    <property type="term" value="C:membrane"/>
    <property type="evidence" value="ECO:0007669"/>
    <property type="project" value="UniProtKB-SubCell"/>
</dbReference>
<name>A0A6A7AII3_9PLEO</name>
<evidence type="ECO:0000256" key="4">
    <source>
        <dbReference type="ARBA" id="ARBA00023136"/>
    </source>
</evidence>
<evidence type="ECO:0000256" key="5">
    <source>
        <dbReference type="ARBA" id="ARBA00034313"/>
    </source>
</evidence>
<evidence type="ECO:0000256" key="2">
    <source>
        <dbReference type="ARBA" id="ARBA00022692"/>
    </source>
</evidence>
<protein>
    <recommendedName>
        <fullName evidence="9">DUF1772-domain-containing protein</fullName>
    </recommendedName>
</protein>
<keyword evidence="8" id="KW-1185">Reference proteome</keyword>
<evidence type="ECO:0000256" key="6">
    <source>
        <dbReference type="SAM" id="Phobius"/>
    </source>
</evidence>
<feature type="transmembrane region" description="Helical" evidence="6">
    <location>
        <begin position="152"/>
        <end position="171"/>
    </location>
</feature>
<reference evidence="7" key="1">
    <citation type="journal article" date="2020" name="Stud. Mycol.">
        <title>101 Dothideomycetes genomes: a test case for predicting lifestyles and emergence of pathogens.</title>
        <authorList>
            <person name="Haridas S."/>
            <person name="Albert R."/>
            <person name="Binder M."/>
            <person name="Bloem J."/>
            <person name="Labutti K."/>
            <person name="Salamov A."/>
            <person name="Andreopoulos B."/>
            <person name="Baker S."/>
            <person name="Barry K."/>
            <person name="Bills G."/>
            <person name="Bluhm B."/>
            <person name="Cannon C."/>
            <person name="Castanera R."/>
            <person name="Culley D."/>
            <person name="Daum C."/>
            <person name="Ezra D."/>
            <person name="Gonzalez J."/>
            <person name="Henrissat B."/>
            <person name="Kuo A."/>
            <person name="Liang C."/>
            <person name="Lipzen A."/>
            <person name="Lutzoni F."/>
            <person name="Magnuson J."/>
            <person name="Mondo S."/>
            <person name="Nolan M."/>
            <person name="Ohm R."/>
            <person name="Pangilinan J."/>
            <person name="Park H.-J."/>
            <person name="Ramirez L."/>
            <person name="Alfaro M."/>
            <person name="Sun H."/>
            <person name="Tritt A."/>
            <person name="Yoshinaga Y."/>
            <person name="Zwiers L.-H."/>
            <person name="Turgeon B."/>
            <person name="Goodwin S."/>
            <person name="Spatafora J."/>
            <person name="Crous P."/>
            <person name="Grigoriev I."/>
        </authorList>
    </citation>
    <scope>NUCLEOTIDE SEQUENCE</scope>
    <source>
        <strain evidence="7">CBS 113818</strain>
    </source>
</reference>
<evidence type="ECO:0000313" key="8">
    <source>
        <dbReference type="Proteomes" id="UP000799424"/>
    </source>
</evidence>
<keyword evidence="4 6" id="KW-0472">Membrane</keyword>
<evidence type="ECO:0000256" key="3">
    <source>
        <dbReference type="ARBA" id="ARBA00022989"/>
    </source>
</evidence>
<keyword evidence="2 6" id="KW-0812">Transmembrane</keyword>
<evidence type="ECO:0000256" key="1">
    <source>
        <dbReference type="ARBA" id="ARBA00004141"/>
    </source>
</evidence>
<evidence type="ECO:0008006" key="9">
    <source>
        <dbReference type="Google" id="ProtNLM"/>
    </source>
</evidence>
<comment type="similarity">
    <text evidence="5">Belongs to the anthrone oxygenase family.</text>
</comment>
<dbReference type="InterPro" id="IPR013901">
    <property type="entry name" value="Anthrone_oxy"/>
</dbReference>
<evidence type="ECO:0000313" key="7">
    <source>
        <dbReference type="EMBL" id="KAF2832487.1"/>
    </source>
</evidence>
<dbReference type="Proteomes" id="UP000799424">
    <property type="component" value="Unassembled WGS sequence"/>
</dbReference>
<dbReference type="EMBL" id="MU006217">
    <property type="protein sequence ID" value="KAF2832487.1"/>
    <property type="molecule type" value="Genomic_DNA"/>
</dbReference>
<dbReference type="PANTHER" id="PTHR35042">
    <property type="entry name" value="ANTHRONE OXYGENASE ENCC"/>
    <property type="match status" value="1"/>
</dbReference>
<dbReference type="PANTHER" id="PTHR35042:SF1">
    <property type="entry name" value="DUF1772-DOMAIN-CONTAINING PROTEIN"/>
    <property type="match status" value="1"/>
</dbReference>
<proteinExistence type="inferred from homology"/>
<keyword evidence="3 6" id="KW-1133">Transmembrane helix</keyword>